<dbReference type="PANTHER" id="PTHR31336">
    <property type="entry name" value="LIN37 HOMOLOG"/>
    <property type="match status" value="1"/>
</dbReference>
<dbReference type="OMA" id="IRIRYCE"/>
<keyword evidence="3" id="KW-1185">Reference proteome</keyword>
<dbReference type="EMBL" id="JABSTR010000011">
    <property type="protein sequence ID" value="KAH9381250.1"/>
    <property type="molecule type" value="Genomic_DNA"/>
</dbReference>
<dbReference type="GO" id="GO:0031523">
    <property type="term" value="C:Myb complex"/>
    <property type="evidence" value="ECO:0007669"/>
    <property type="project" value="TreeGrafter"/>
</dbReference>
<evidence type="ECO:0000256" key="1">
    <source>
        <dbReference type="SAM" id="MobiDB-lite"/>
    </source>
</evidence>
<accession>A0A9J6H0L8</accession>
<dbReference type="OrthoDB" id="6287771at2759"/>
<dbReference type="Proteomes" id="UP000821853">
    <property type="component" value="Chromosome 9"/>
</dbReference>
<evidence type="ECO:0000313" key="3">
    <source>
        <dbReference type="Proteomes" id="UP000821853"/>
    </source>
</evidence>
<reference evidence="2 3" key="1">
    <citation type="journal article" date="2020" name="Cell">
        <title>Large-Scale Comparative Analyses of Tick Genomes Elucidate Their Genetic Diversity and Vector Capacities.</title>
        <authorList>
            <consortium name="Tick Genome and Microbiome Consortium (TIGMIC)"/>
            <person name="Jia N."/>
            <person name="Wang J."/>
            <person name="Shi W."/>
            <person name="Du L."/>
            <person name="Sun Y."/>
            <person name="Zhan W."/>
            <person name="Jiang J.F."/>
            <person name="Wang Q."/>
            <person name="Zhang B."/>
            <person name="Ji P."/>
            <person name="Bell-Sakyi L."/>
            <person name="Cui X.M."/>
            <person name="Yuan T.T."/>
            <person name="Jiang B.G."/>
            <person name="Yang W.F."/>
            <person name="Lam T.T."/>
            <person name="Chang Q.C."/>
            <person name="Ding S.J."/>
            <person name="Wang X.J."/>
            <person name="Zhu J.G."/>
            <person name="Ruan X.D."/>
            <person name="Zhao L."/>
            <person name="Wei J.T."/>
            <person name="Ye R.Z."/>
            <person name="Que T.C."/>
            <person name="Du C.H."/>
            <person name="Zhou Y.H."/>
            <person name="Cheng J.X."/>
            <person name="Dai P.F."/>
            <person name="Guo W.B."/>
            <person name="Han X.H."/>
            <person name="Huang E.J."/>
            <person name="Li L.F."/>
            <person name="Wei W."/>
            <person name="Gao Y.C."/>
            <person name="Liu J.Z."/>
            <person name="Shao H.Z."/>
            <person name="Wang X."/>
            <person name="Wang C.C."/>
            <person name="Yang T.C."/>
            <person name="Huo Q.B."/>
            <person name="Li W."/>
            <person name="Chen H.Y."/>
            <person name="Chen S.E."/>
            <person name="Zhou L.G."/>
            <person name="Ni X.B."/>
            <person name="Tian J.H."/>
            <person name="Sheng Y."/>
            <person name="Liu T."/>
            <person name="Pan Y.S."/>
            <person name="Xia L.Y."/>
            <person name="Li J."/>
            <person name="Zhao F."/>
            <person name="Cao W.C."/>
        </authorList>
    </citation>
    <scope>NUCLEOTIDE SEQUENCE [LARGE SCALE GENOMIC DNA]</scope>
    <source>
        <strain evidence="2">HaeL-2018</strain>
    </source>
</reference>
<organism evidence="2 3">
    <name type="scientific">Haemaphysalis longicornis</name>
    <name type="common">Bush tick</name>
    <dbReference type="NCBI Taxonomy" id="44386"/>
    <lineage>
        <taxon>Eukaryota</taxon>
        <taxon>Metazoa</taxon>
        <taxon>Ecdysozoa</taxon>
        <taxon>Arthropoda</taxon>
        <taxon>Chelicerata</taxon>
        <taxon>Arachnida</taxon>
        <taxon>Acari</taxon>
        <taxon>Parasitiformes</taxon>
        <taxon>Ixodida</taxon>
        <taxon>Ixodoidea</taxon>
        <taxon>Ixodidae</taxon>
        <taxon>Haemaphysalinae</taxon>
        <taxon>Haemaphysalis</taxon>
    </lineage>
</organism>
<name>A0A9J6H0L8_HAELO</name>
<feature type="compositionally biased region" description="Basic and acidic residues" evidence="1">
    <location>
        <begin position="49"/>
        <end position="73"/>
    </location>
</feature>
<evidence type="ECO:0000313" key="2">
    <source>
        <dbReference type="EMBL" id="KAH9381250.1"/>
    </source>
</evidence>
<feature type="region of interest" description="Disordered" evidence="1">
    <location>
        <begin position="47"/>
        <end position="77"/>
    </location>
</feature>
<dbReference type="AlphaFoldDB" id="A0A9J6H0L8"/>
<dbReference type="InterPro" id="IPR028226">
    <property type="entry name" value="LIN37"/>
</dbReference>
<dbReference type="GO" id="GO:0017053">
    <property type="term" value="C:transcription repressor complex"/>
    <property type="evidence" value="ECO:0007669"/>
    <property type="project" value="InterPro"/>
</dbReference>
<sequence length="118" mass="13354">MSRGKQEKRDTYITKIYGCSVDLAQFDENSPLYSMCRSWIQNKPLQNAERNHTGEDAKAKAPRDEGGNLRDLRIPSPVPQPSAKFFMASVSLATPSETRMPVAVHGKTARRHYINRCM</sequence>
<comment type="caution">
    <text evidence="2">The sequence shown here is derived from an EMBL/GenBank/DDBJ whole genome shotgun (WGS) entry which is preliminary data.</text>
</comment>
<protein>
    <submittedName>
        <fullName evidence="2">Uncharacterized protein</fullName>
    </submittedName>
</protein>
<gene>
    <name evidence="2" type="ORF">HPB48_014439</name>
</gene>
<proteinExistence type="predicted"/>
<dbReference type="VEuPathDB" id="VectorBase:HLOH_041428"/>
<dbReference type="GO" id="GO:0000122">
    <property type="term" value="P:negative regulation of transcription by RNA polymerase II"/>
    <property type="evidence" value="ECO:0007669"/>
    <property type="project" value="TreeGrafter"/>
</dbReference>
<dbReference type="PANTHER" id="PTHR31336:SF3">
    <property type="entry name" value="PROTEIN LIN-37 HOMOLOG"/>
    <property type="match status" value="1"/>
</dbReference>
<dbReference type="Pfam" id="PF15306">
    <property type="entry name" value="LIN37"/>
    <property type="match status" value="1"/>
</dbReference>